<evidence type="ECO:0000313" key="1">
    <source>
        <dbReference type="EMBL" id="KAK8005957.1"/>
    </source>
</evidence>
<keyword evidence="2" id="KW-1185">Reference proteome</keyword>
<name>A0ABR1R9G0_9PEZI</name>
<gene>
    <name evidence="1" type="ORF">PG991_012254</name>
</gene>
<reference evidence="1 2" key="1">
    <citation type="submission" date="2023-01" db="EMBL/GenBank/DDBJ databases">
        <title>Analysis of 21 Apiospora genomes using comparative genomics revels a genus with tremendous synthesis potential of carbohydrate active enzymes and secondary metabolites.</title>
        <authorList>
            <person name="Sorensen T."/>
        </authorList>
    </citation>
    <scope>NUCLEOTIDE SEQUENCE [LARGE SCALE GENOMIC DNA]</scope>
    <source>
        <strain evidence="1 2">CBS 20057</strain>
    </source>
</reference>
<sequence length="391" mass="44450">MLRMANDTQWCTACQDWHPWIMFSQNERRSPSPLPSEWLKASSALWAHTQGGRCIMAEGSLSICPHHAVKLEGLGEWILSLGAYVPKKPYSPLLLNCDICFQELPQPFRSAAVPPSATFHPLPRDRRGVIGSAFVSWTLPLQLDTDTVLQGNWTALQPRAAGEEARSRGDAAKLESALARAGETYNDLLCPHARLDDLQTLRDFADHAEEVVSDFQRGHTWDVRLGKYGFSLNHSSGNGGAPMIGPFARMLELDVPALDRCSQFKTPYNVWRQLLNPEWYGLPEDTELRHITWCPDKQCANGKGWATHLHYLRVIAAHFTMRAGFPSDREGLKRYPLFDRQIDRDFMLRHENASMATSVPHVYRGLKFRPILPWRHPGERHRDTTLLALLW</sequence>
<dbReference type="EMBL" id="JAQQWI010000017">
    <property type="protein sequence ID" value="KAK8005957.1"/>
    <property type="molecule type" value="Genomic_DNA"/>
</dbReference>
<accession>A0ABR1R9G0</accession>
<dbReference type="Proteomes" id="UP001396898">
    <property type="component" value="Unassembled WGS sequence"/>
</dbReference>
<organism evidence="1 2">
    <name type="scientific">Apiospora marii</name>
    <dbReference type="NCBI Taxonomy" id="335849"/>
    <lineage>
        <taxon>Eukaryota</taxon>
        <taxon>Fungi</taxon>
        <taxon>Dikarya</taxon>
        <taxon>Ascomycota</taxon>
        <taxon>Pezizomycotina</taxon>
        <taxon>Sordariomycetes</taxon>
        <taxon>Xylariomycetidae</taxon>
        <taxon>Amphisphaeriales</taxon>
        <taxon>Apiosporaceae</taxon>
        <taxon>Apiospora</taxon>
    </lineage>
</organism>
<evidence type="ECO:0000313" key="2">
    <source>
        <dbReference type="Proteomes" id="UP001396898"/>
    </source>
</evidence>
<proteinExistence type="predicted"/>
<comment type="caution">
    <text evidence="1">The sequence shown here is derived from an EMBL/GenBank/DDBJ whole genome shotgun (WGS) entry which is preliminary data.</text>
</comment>
<protein>
    <submittedName>
        <fullName evidence="1">Uncharacterized protein</fullName>
    </submittedName>
</protein>